<evidence type="ECO:0000313" key="3">
    <source>
        <dbReference type="Proteomes" id="UP001059836"/>
    </source>
</evidence>
<dbReference type="Gene3D" id="2.40.50.140">
    <property type="entry name" value="Nucleic acid-binding proteins"/>
    <property type="match status" value="1"/>
</dbReference>
<dbReference type="InterPro" id="IPR012340">
    <property type="entry name" value="NA-bd_OB-fold"/>
</dbReference>
<name>A0ABX6IJE1_9ACTN</name>
<organism evidence="2 3">
    <name type="scientific">Gordonia pseudamarae</name>
    <dbReference type="NCBI Taxonomy" id="2831662"/>
    <lineage>
        <taxon>Bacteria</taxon>
        <taxon>Bacillati</taxon>
        <taxon>Actinomycetota</taxon>
        <taxon>Actinomycetes</taxon>
        <taxon>Mycobacteriales</taxon>
        <taxon>Gordoniaceae</taxon>
        <taxon>Gordonia</taxon>
    </lineage>
</organism>
<gene>
    <name evidence="2" type="ORF">GII31_15205</name>
</gene>
<evidence type="ECO:0000313" key="2">
    <source>
        <dbReference type="EMBL" id="QHN36018.1"/>
    </source>
</evidence>
<keyword evidence="1" id="KW-0472">Membrane</keyword>
<feature type="transmembrane region" description="Helical" evidence="1">
    <location>
        <begin position="38"/>
        <end position="57"/>
    </location>
</feature>
<proteinExistence type="predicted"/>
<keyword evidence="3" id="KW-1185">Reference proteome</keyword>
<accession>A0ABX6IJE1</accession>
<evidence type="ECO:0000256" key="1">
    <source>
        <dbReference type="SAM" id="Phobius"/>
    </source>
</evidence>
<evidence type="ECO:0008006" key="4">
    <source>
        <dbReference type="Google" id="ProtNLM"/>
    </source>
</evidence>
<keyword evidence="1" id="KW-0812">Transmembrane</keyword>
<dbReference type="EMBL" id="CP045809">
    <property type="protein sequence ID" value="QHN36018.1"/>
    <property type="molecule type" value="Genomic_DNA"/>
</dbReference>
<feature type="transmembrane region" description="Helical" evidence="1">
    <location>
        <begin position="69"/>
        <end position="93"/>
    </location>
</feature>
<dbReference type="RefSeq" id="WP_213244265.1">
    <property type="nucleotide sequence ID" value="NZ_CP045806.1"/>
</dbReference>
<dbReference type="Proteomes" id="UP001059836">
    <property type="component" value="Chromosome"/>
</dbReference>
<protein>
    <recommendedName>
        <fullName evidence="4">NfeD-like C-terminal domain-containing protein</fullName>
    </recommendedName>
</protein>
<reference evidence="2" key="1">
    <citation type="journal article" date="2021" name="Nat. Microbiol.">
        <title>Cocultivation of an ultrasmall environmental parasitic bacterium with lytic ability against bacteria associated with wastewater foams.</title>
        <authorList>
            <person name="Batinovic S."/>
            <person name="Rose J.J.A."/>
            <person name="Ratcliffe J."/>
            <person name="Seviour R.J."/>
            <person name="Petrovski S."/>
        </authorList>
    </citation>
    <scope>NUCLEOTIDE SEQUENCE</scope>
    <source>
        <strain evidence="2">CON9</strain>
    </source>
</reference>
<sequence>MTVVFGVVFAIGLLALLAALFAGEIGEVGEIGDDGGLPFLSLTTLATALFGFGAGGLGADLTGLPTPAAIGIGAGTAAVLVGIFRGLLLPYMLRQQSNSHFGRASYLGMTGRVELPIAPDGWGEITIVDPDGARVRLKARSEETATLKAGEQVYICDIDAEYVRVVSIPALD</sequence>
<keyword evidence="1" id="KW-1133">Transmembrane helix</keyword>